<feature type="region of interest" description="Disordered" evidence="4">
    <location>
        <begin position="24"/>
        <end position="46"/>
    </location>
</feature>
<dbReference type="AlphaFoldDB" id="A0A816SQR2"/>
<feature type="compositionally biased region" description="Polar residues" evidence="4">
    <location>
        <begin position="24"/>
        <end position="34"/>
    </location>
</feature>
<dbReference type="Proteomes" id="UP000663887">
    <property type="component" value="Unassembled WGS sequence"/>
</dbReference>
<protein>
    <recommendedName>
        <fullName evidence="7">Kinesin light chain</fullName>
    </recommendedName>
</protein>
<sequence length="277" mass="31574">TIDSAAYNQGSRTHLDKGLHTALEAQQQSDSQSTGKEDKQQTNNKNQCLVNTLVNHNNNIKNIEDKYNFIVNNYANSSHVKEYIEKTKEIEKHVLGAPRPHNSSTDEDRAWVEFNIGRALDCKGQLKEAEKDYIRAYKRMKEDGPTRLKDAAHVLNSRGDVNYGQKKYDEALKYNQMTLEIQEKCCPSDHVNIAKSLMNIAKKLTCQEKHDTAFDYYQQASTVFEKCSPTGSVDLADTFNSIGIYQETQKNLRIALDYFKCALTLNVKFLPVDHKSV</sequence>
<evidence type="ECO:0000256" key="2">
    <source>
        <dbReference type="ARBA" id="ARBA00022803"/>
    </source>
</evidence>
<gene>
    <name evidence="5" type="ORF">XDN619_LOCUS16002</name>
</gene>
<evidence type="ECO:0000256" key="3">
    <source>
        <dbReference type="SAM" id="Coils"/>
    </source>
</evidence>
<name>A0A816SQR2_9BILA</name>
<dbReference type="SUPFAM" id="SSF48452">
    <property type="entry name" value="TPR-like"/>
    <property type="match status" value="1"/>
</dbReference>
<organism evidence="5 6">
    <name type="scientific">Rotaria magnacalcarata</name>
    <dbReference type="NCBI Taxonomy" id="392030"/>
    <lineage>
        <taxon>Eukaryota</taxon>
        <taxon>Metazoa</taxon>
        <taxon>Spiralia</taxon>
        <taxon>Gnathifera</taxon>
        <taxon>Rotifera</taxon>
        <taxon>Eurotatoria</taxon>
        <taxon>Bdelloidea</taxon>
        <taxon>Philodinida</taxon>
        <taxon>Philodinidae</taxon>
        <taxon>Rotaria</taxon>
    </lineage>
</organism>
<dbReference type="SMART" id="SM00028">
    <property type="entry name" value="TPR"/>
    <property type="match status" value="4"/>
</dbReference>
<dbReference type="PANTHER" id="PTHR45641:SF1">
    <property type="entry name" value="AAA+ ATPASE DOMAIN-CONTAINING PROTEIN"/>
    <property type="match status" value="1"/>
</dbReference>
<dbReference type="InterPro" id="IPR011990">
    <property type="entry name" value="TPR-like_helical_dom_sf"/>
</dbReference>
<dbReference type="InterPro" id="IPR019734">
    <property type="entry name" value="TPR_rpt"/>
</dbReference>
<dbReference type="PANTHER" id="PTHR45641">
    <property type="entry name" value="TETRATRICOPEPTIDE REPEAT PROTEIN (AFU_ORTHOLOGUE AFUA_6G03870)"/>
    <property type="match status" value="1"/>
</dbReference>
<dbReference type="Pfam" id="PF13424">
    <property type="entry name" value="TPR_12"/>
    <property type="match status" value="1"/>
</dbReference>
<keyword evidence="2" id="KW-0802">TPR repeat</keyword>
<reference evidence="5" key="1">
    <citation type="submission" date="2021-02" db="EMBL/GenBank/DDBJ databases">
        <authorList>
            <person name="Nowell W R."/>
        </authorList>
    </citation>
    <scope>NUCLEOTIDE SEQUENCE</scope>
</reference>
<evidence type="ECO:0000313" key="6">
    <source>
        <dbReference type="Proteomes" id="UP000663887"/>
    </source>
</evidence>
<accession>A0A816SQR2</accession>
<evidence type="ECO:0000256" key="4">
    <source>
        <dbReference type="SAM" id="MobiDB-lite"/>
    </source>
</evidence>
<evidence type="ECO:0000313" key="5">
    <source>
        <dbReference type="EMBL" id="CAF2087956.1"/>
    </source>
</evidence>
<comment type="caution">
    <text evidence="5">The sequence shown here is derived from an EMBL/GenBank/DDBJ whole genome shotgun (WGS) entry which is preliminary data.</text>
</comment>
<evidence type="ECO:0000256" key="1">
    <source>
        <dbReference type="ARBA" id="ARBA00022737"/>
    </source>
</evidence>
<keyword evidence="3" id="KW-0175">Coiled coil</keyword>
<feature type="non-terminal residue" evidence="5">
    <location>
        <position position="1"/>
    </location>
</feature>
<evidence type="ECO:0008006" key="7">
    <source>
        <dbReference type="Google" id="ProtNLM"/>
    </source>
</evidence>
<proteinExistence type="predicted"/>
<keyword evidence="1" id="KW-0677">Repeat</keyword>
<dbReference type="EMBL" id="CAJNRG010006671">
    <property type="protein sequence ID" value="CAF2087956.1"/>
    <property type="molecule type" value="Genomic_DNA"/>
</dbReference>
<feature type="coiled-coil region" evidence="3">
    <location>
        <begin position="46"/>
        <end position="73"/>
    </location>
</feature>
<dbReference type="Gene3D" id="1.25.40.10">
    <property type="entry name" value="Tetratricopeptide repeat domain"/>
    <property type="match status" value="1"/>
</dbReference>